<protein>
    <submittedName>
        <fullName evidence="2">Lipopolysaccharide cholinephosphotransferase</fullName>
    </submittedName>
</protein>
<dbReference type="InterPro" id="IPR007074">
    <property type="entry name" value="LicD/FKTN/FKRP_NTP_transf"/>
</dbReference>
<proteinExistence type="predicted"/>
<dbReference type="Pfam" id="PF04991">
    <property type="entry name" value="LicD"/>
    <property type="match status" value="1"/>
</dbReference>
<dbReference type="AlphaFoldDB" id="A0A1I1NSQ6"/>
<dbReference type="InterPro" id="IPR052942">
    <property type="entry name" value="LPS_cholinephosphotransferase"/>
</dbReference>
<dbReference type="PANTHER" id="PTHR43404:SF2">
    <property type="entry name" value="LIPOPOLYSACCHARIDE CHOLINEPHOSPHOTRANSFERASE LICD"/>
    <property type="match status" value="1"/>
</dbReference>
<dbReference type="OrthoDB" id="9786100at2"/>
<dbReference type="STRING" id="739143.SAMN05216297_103434"/>
<gene>
    <name evidence="2" type="ORF">SAMN05216297_103434</name>
</gene>
<dbReference type="EMBL" id="FOMH01000003">
    <property type="protein sequence ID" value="SFD00649.1"/>
    <property type="molecule type" value="Genomic_DNA"/>
</dbReference>
<name>A0A1I1NSQ6_9FLAO</name>
<dbReference type="RefSeq" id="WP_091492191.1">
    <property type="nucleotide sequence ID" value="NZ_FOMH01000003.1"/>
</dbReference>
<evidence type="ECO:0000259" key="1">
    <source>
        <dbReference type="Pfam" id="PF04991"/>
    </source>
</evidence>
<keyword evidence="3" id="KW-1185">Reference proteome</keyword>
<dbReference type="GO" id="GO:0009100">
    <property type="term" value="P:glycoprotein metabolic process"/>
    <property type="evidence" value="ECO:0007669"/>
    <property type="project" value="UniProtKB-ARBA"/>
</dbReference>
<dbReference type="Proteomes" id="UP000199672">
    <property type="component" value="Unassembled WGS sequence"/>
</dbReference>
<accession>A0A1I1NSQ6</accession>
<evidence type="ECO:0000313" key="2">
    <source>
        <dbReference type="EMBL" id="SFD00649.1"/>
    </source>
</evidence>
<sequence length="259" mass="30418">MEDLSLYNPEGSTLRKAQLRMLEIAIEFDKICRTNNITYWLISGTLLGARRHGGFIPWDDDFDVGVRIEDYDRLLSILEAQLPDSLRLQTKKTDPGHPYFYAKIRDVNSLISEDECLHRNYRYNGLFIDIFPFESIVLSKKTKLLYDSFYSKFRFEFKKSTPWRLLSHFLYHSALLVLPILKFAGKIMNSKYSHAYGIGFYAPHELTTCFPVSKIEFEKYEFSAPNKVDQFLMDEYGDFMKIPSKEKRHFHSSNIELLG</sequence>
<feature type="domain" description="LicD/FKTN/FKRP nucleotidyltransferase" evidence="1">
    <location>
        <begin position="32"/>
        <end position="237"/>
    </location>
</feature>
<dbReference type="GO" id="GO:0016740">
    <property type="term" value="F:transferase activity"/>
    <property type="evidence" value="ECO:0007669"/>
    <property type="project" value="UniProtKB-KW"/>
</dbReference>
<reference evidence="3" key="1">
    <citation type="submission" date="2016-10" db="EMBL/GenBank/DDBJ databases">
        <authorList>
            <person name="Varghese N."/>
            <person name="Submissions S."/>
        </authorList>
    </citation>
    <scope>NUCLEOTIDE SEQUENCE [LARGE SCALE GENOMIC DNA]</scope>
    <source>
        <strain evidence="3">CGMCC 1.10370</strain>
    </source>
</reference>
<dbReference type="PANTHER" id="PTHR43404">
    <property type="entry name" value="LIPOPOLYSACCHARIDE CHOLINEPHOSPHOTRANSFERASE LICD"/>
    <property type="match status" value="1"/>
</dbReference>
<evidence type="ECO:0000313" key="3">
    <source>
        <dbReference type="Proteomes" id="UP000199672"/>
    </source>
</evidence>
<organism evidence="2 3">
    <name type="scientific">Flavobacterium phragmitis</name>
    <dbReference type="NCBI Taxonomy" id="739143"/>
    <lineage>
        <taxon>Bacteria</taxon>
        <taxon>Pseudomonadati</taxon>
        <taxon>Bacteroidota</taxon>
        <taxon>Flavobacteriia</taxon>
        <taxon>Flavobacteriales</taxon>
        <taxon>Flavobacteriaceae</taxon>
        <taxon>Flavobacterium</taxon>
    </lineage>
</organism>
<keyword evidence="2" id="KW-0808">Transferase</keyword>